<dbReference type="EMBL" id="SDIL01000005">
    <property type="protein sequence ID" value="RXK41861.1"/>
    <property type="molecule type" value="Genomic_DNA"/>
</dbReference>
<sequence length="288" mass="31515">MSFLTALPNYLANSVNNYFYSPRPANSDTHEEVSTGTHPTATTSGSHTDPEAHTTSGHSSMPMMMIHDHPQSGGVALASGSPMATNITSNATTTRTRHRSPQGGWCTPCRACTIFLGVFITVVTVSLVYVKKADDKHWDNWRKTFTCDLGPINQLQTLTQSKIDAGGNTTAYDTFERFVQCATPPLRESTDAKQPPSFWDVESWIPQKYPFIGMDNDTAYVIVEASIDQLKGQGMKTGKTYKRNEASGMVTVNTPTKLIGYTVGNEPFNDPNIGLVGTLFHRPNETLG</sequence>
<dbReference type="Proteomes" id="UP000289152">
    <property type="component" value="Unassembled WGS sequence"/>
</dbReference>
<proteinExistence type="predicted"/>
<comment type="caution">
    <text evidence="2">The sequence shown here is derived from an EMBL/GenBank/DDBJ whole genome shotgun (WGS) entry which is preliminary data.</text>
</comment>
<dbReference type="VEuPathDB" id="FungiDB:TREMEDRAFT_65787"/>
<reference evidence="2 3" key="1">
    <citation type="submission" date="2016-06" db="EMBL/GenBank/DDBJ databases">
        <title>Evolution of pathogenesis and genome organization in the Tremellales.</title>
        <authorList>
            <person name="Cuomo C."/>
            <person name="Litvintseva A."/>
            <person name="Heitman J."/>
            <person name="Chen Y."/>
            <person name="Sun S."/>
            <person name="Springer D."/>
            <person name="Dromer F."/>
            <person name="Young S."/>
            <person name="Zeng Q."/>
            <person name="Chapman S."/>
            <person name="Gujja S."/>
            <person name="Saif S."/>
            <person name="Birren B."/>
        </authorList>
    </citation>
    <scope>NUCLEOTIDE SEQUENCE [LARGE SCALE GENOMIC DNA]</scope>
    <source>
        <strain evidence="2 3">ATCC 28783</strain>
    </source>
</reference>
<protein>
    <submittedName>
        <fullName evidence="2">Uncharacterized protein</fullName>
    </submittedName>
</protein>
<name>A0A4Q1BUP9_TREME</name>
<feature type="compositionally biased region" description="Polar residues" evidence="1">
    <location>
        <begin position="34"/>
        <end position="59"/>
    </location>
</feature>
<keyword evidence="3" id="KW-1185">Reference proteome</keyword>
<gene>
    <name evidence="2" type="ORF">M231_00860</name>
</gene>
<evidence type="ECO:0000313" key="2">
    <source>
        <dbReference type="EMBL" id="RXK41861.1"/>
    </source>
</evidence>
<evidence type="ECO:0000256" key="1">
    <source>
        <dbReference type="SAM" id="MobiDB-lite"/>
    </source>
</evidence>
<accession>A0A4Q1BUP9</accession>
<organism evidence="2 3">
    <name type="scientific">Tremella mesenterica</name>
    <name type="common">Jelly fungus</name>
    <dbReference type="NCBI Taxonomy" id="5217"/>
    <lineage>
        <taxon>Eukaryota</taxon>
        <taxon>Fungi</taxon>
        <taxon>Dikarya</taxon>
        <taxon>Basidiomycota</taxon>
        <taxon>Agaricomycotina</taxon>
        <taxon>Tremellomycetes</taxon>
        <taxon>Tremellales</taxon>
        <taxon>Tremellaceae</taxon>
        <taxon>Tremella</taxon>
    </lineage>
</organism>
<evidence type="ECO:0000313" key="3">
    <source>
        <dbReference type="Proteomes" id="UP000289152"/>
    </source>
</evidence>
<dbReference type="AlphaFoldDB" id="A0A4Q1BUP9"/>
<dbReference type="InParanoid" id="A0A4Q1BUP9"/>
<feature type="region of interest" description="Disordered" evidence="1">
    <location>
        <begin position="23"/>
        <end position="60"/>
    </location>
</feature>